<sequence>MAPYHIRRYQDHDWEPVRELFSEGMLGSMPSEFWCLLKKPRIFLVLLGMPFTLVLYSGSFVLCLLSLLGLLAGQWLSYRHFIIRYVDKSLHTDLLDIQKSYLSERGSSFWVAESEHQVVVIVSACPPLRPIGGRNYVELLHLPVKRTYRGKGLARTLVQILLQFARDQEYDGVVLETTNSNHPARQLYESLDFWKYRESGYDLKWWLGFISVWHY</sequence>
<dbReference type="Gene3D" id="3.40.630.30">
    <property type="match status" value="1"/>
</dbReference>
<reference evidence="5" key="1">
    <citation type="submission" date="2025-08" db="UniProtKB">
        <authorList>
            <consortium name="RefSeq"/>
        </authorList>
    </citation>
    <scope>IDENTIFICATION</scope>
    <source>
        <tissue evidence="5">Spleen</tissue>
    </source>
</reference>
<keyword evidence="4" id="KW-1185">Reference proteome</keyword>
<dbReference type="CDD" id="cd04301">
    <property type="entry name" value="NAT_SF"/>
    <property type="match status" value="1"/>
</dbReference>
<feature type="domain" description="N-acetyltransferase" evidence="3">
    <location>
        <begin position="68"/>
        <end position="215"/>
    </location>
</feature>
<dbReference type="GeneID" id="110218372"/>
<feature type="transmembrane region" description="Helical" evidence="2">
    <location>
        <begin position="42"/>
        <end position="71"/>
    </location>
</feature>
<dbReference type="PROSITE" id="PS51186">
    <property type="entry name" value="GNAT"/>
    <property type="match status" value="1"/>
</dbReference>
<keyword evidence="1" id="KW-0808">Transferase</keyword>
<dbReference type="InterPro" id="IPR050769">
    <property type="entry name" value="NAT_camello-type"/>
</dbReference>
<dbReference type="PANTHER" id="PTHR13947">
    <property type="entry name" value="GNAT FAMILY N-ACETYLTRANSFERASE"/>
    <property type="match status" value="1"/>
</dbReference>
<dbReference type="AlphaFoldDB" id="A0A6P5LEB8"/>
<dbReference type="GO" id="GO:0008080">
    <property type="term" value="F:N-acetyltransferase activity"/>
    <property type="evidence" value="ECO:0007669"/>
    <property type="project" value="InterPro"/>
</dbReference>
<proteinExistence type="predicted"/>
<dbReference type="SUPFAM" id="SSF55729">
    <property type="entry name" value="Acyl-CoA N-acyltransferases (Nat)"/>
    <property type="match status" value="1"/>
</dbReference>
<keyword evidence="2" id="KW-0472">Membrane</keyword>
<name>A0A6P5LEB8_PHACI</name>
<dbReference type="InterPro" id="IPR016181">
    <property type="entry name" value="Acyl_CoA_acyltransferase"/>
</dbReference>
<evidence type="ECO:0000256" key="2">
    <source>
        <dbReference type="SAM" id="Phobius"/>
    </source>
</evidence>
<dbReference type="PANTHER" id="PTHR13947:SF48">
    <property type="entry name" value="N-ACETYLTRANSFERASE 8-RELATED"/>
    <property type="match status" value="1"/>
</dbReference>
<dbReference type="InParanoid" id="A0A6P5LEB8"/>
<organism evidence="4 5">
    <name type="scientific">Phascolarctos cinereus</name>
    <name type="common">Koala</name>
    <dbReference type="NCBI Taxonomy" id="38626"/>
    <lineage>
        <taxon>Eukaryota</taxon>
        <taxon>Metazoa</taxon>
        <taxon>Chordata</taxon>
        <taxon>Craniata</taxon>
        <taxon>Vertebrata</taxon>
        <taxon>Euteleostomi</taxon>
        <taxon>Mammalia</taxon>
        <taxon>Metatheria</taxon>
        <taxon>Diprotodontia</taxon>
        <taxon>Phascolarctidae</taxon>
        <taxon>Phascolarctos</taxon>
    </lineage>
</organism>
<dbReference type="RefSeq" id="XP_020856705.1">
    <property type="nucleotide sequence ID" value="XM_021001046.1"/>
</dbReference>
<dbReference type="Proteomes" id="UP000515140">
    <property type="component" value="Unplaced"/>
</dbReference>
<evidence type="ECO:0000259" key="3">
    <source>
        <dbReference type="PROSITE" id="PS51186"/>
    </source>
</evidence>
<evidence type="ECO:0000313" key="4">
    <source>
        <dbReference type="Proteomes" id="UP000515140"/>
    </source>
</evidence>
<dbReference type="Pfam" id="PF00583">
    <property type="entry name" value="Acetyltransf_1"/>
    <property type="match status" value="1"/>
</dbReference>
<protein>
    <submittedName>
        <fullName evidence="5">N-acetyltransferase 8-like</fullName>
    </submittedName>
</protein>
<dbReference type="FunCoup" id="A0A6P5LEB8">
    <property type="interactions" value="123"/>
</dbReference>
<dbReference type="KEGG" id="pcw:110218372"/>
<keyword evidence="2" id="KW-0812">Transmembrane</keyword>
<evidence type="ECO:0000313" key="5">
    <source>
        <dbReference type="RefSeq" id="XP_020856705.1"/>
    </source>
</evidence>
<keyword evidence="2" id="KW-1133">Transmembrane helix</keyword>
<evidence type="ECO:0000256" key="1">
    <source>
        <dbReference type="ARBA" id="ARBA00022679"/>
    </source>
</evidence>
<dbReference type="InterPro" id="IPR000182">
    <property type="entry name" value="GNAT_dom"/>
</dbReference>
<accession>A0A6P5LEB8</accession>
<gene>
    <name evidence="5" type="primary">LOC110218372</name>
</gene>